<evidence type="ECO:0000313" key="8">
    <source>
        <dbReference type="EMBL" id="RMV72785.1"/>
    </source>
</evidence>
<proteinExistence type="predicted"/>
<evidence type="ECO:0000259" key="7">
    <source>
        <dbReference type="Pfam" id="PF01478"/>
    </source>
</evidence>
<dbReference type="PANTHER" id="PTHR36506">
    <property type="entry name" value="PREFLAGELLIN PEPTIDASE"/>
    <property type="match status" value="1"/>
</dbReference>
<accession>A0A3M6EWX6</accession>
<dbReference type="GO" id="GO:0004190">
    <property type="term" value="F:aspartic-type endopeptidase activity"/>
    <property type="evidence" value="ECO:0007669"/>
    <property type="project" value="InterPro"/>
</dbReference>
<dbReference type="EMBL" id="RBUY01000149">
    <property type="protein sequence ID" value="RMV72785.1"/>
    <property type="molecule type" value="Genomic_DNA"/>
</dbReference>
<evidence type="ECO:0000256" key="1">
    <source>
        <dbReference type="ARBA" id="ARBA00004651"/>
    </source>
</evidence>
<sequence>MYAQACFVLLPALLWASITDLLFRRIDNRLVLALLLSWCLFVGIHAWQAAIPGAVLLQALLAVPGALLVLVVGFGLFRLGRVGAGDVKLMTVVCLWVGATQQLAFVLIVSLAGGLLALMLPLISLAERALALAWWSIAQLFSGHPAVPQCMEDAPQVPGIPYALAITLGALGTEFLPVYS</sequence>
<feature type="domain" description="Prepilin type IV endopeptidase peptidase" evidence="7">
    <location>
        <begin position="8"/>
        <end position="118"/>
    </location>
</feature>
<evidence type="ECO:0000256" key="3">
    <source>
        <dbReference type="ARBA" id="ARBA00022692"/>
    </source>
</evidence>
<feature type="transmembrane region" description="Helical" evidence="6">
    <location>
        <begin position="159"/>
        <end position="179"/>
    </location>
</feature>
<name>A0A3M6EWX6_9PSED</name>
<keyword evidence="4 6" id="KW-1133">Transmembrane helix</keyword>
<protein>
    <recommendedName>
        <fullName evidence="7">Prepilin type IV endopeptidase peptidase domain-containing protein</fullName>
    </recommendedName>
</protein>
<feature type="transmembrane region" description="Helical" evidence="6">
    <location>
        <begin position="54"/>
        <end position="77"/>
    </location>
</feature>
<dbReference type="InterPro" id="IPR052218">
    <property type="entry name" value="Preflagellin_Peptidase"/>
</dbReference>
<dbReference type="PANTHER" id="PTHR36506:SF1">
    <property type="entry name" value="PREFLAGELLIN PEPTIDASE"/>
    <property type="match status" value="1"/>
</dbReference>
<evidence type="ECO:0000256" key="5">
    <source>
        <dbReference type="ARBA" id="ARBA00023136"/>
    </source>
</evidence>
<feature type="transmembrane region" description="Helical" evidence="6">
    <location>
        <begin position="89"/>
        <end position="117"/>
    </location>
</feature>
<gene>
    <name evidence="8" type="ORF">ALP05_03225</name>
</gene>
<evidence type="ECO:0000313" key="9">
    <source>
        <dbReference type="Proteomes" id="UP000269872"/>
    </source>
</evidence>
<comment type="subcellular location">
    <subcellularLocation>
        <location evidence="1">Cell membrane</location>
        <topology evidence="1">Multi-pass membrane protein</topology>
    </subcellularLocation>
</comment>
<keyword evidence="2" id="KW-1003">Cell membrane</keyword>
<dbReference type="InterPro" id="IPR000045">
    <property type="entry name" value="Prepilin_IV_endopep_pep"/>
</dbReference>
<evidence type="ECO:0000256" key="2">
    <source>
        <dbReference type="ARBA" id="ARBA00022475"/>
    </source>
</evidence>
<comment type="caution">
    <text evidence="8">The sequence shown here is derived from an EMBL/GenBank/DDBJ whole genome shotgun (WGS) entry which is preliminary data.</text>
</comment>
<dbReference type="Proteomes" id="UP000269872">
    <property type="component" value="Unassembled WGS sequence"/>
</dbReference>
<dbReference type="RefSeq" id="WP_122340804.1">
    <property type="nucleotide sequence ID" value="NZ_RBUY01000149.1"/>
</dbReference>
<keyword evidence="3 6" id="KW-0812">Transmembrane</keyword>
<evidence type="ECO:0000256" key="6">
    <source>
        <dbReference type="SAM" id="Phobius"/>
    </source>
</evidence>
<dbReference type="Pfam" id="PF01478">
    <property type="entry name" value="Peptidase_A24"/>
    <property type="match status" value="1"/>
</dbReference>
<dbReference type="Gene3D" id="1.20.120.1220">
    <property type="match status" value="1"/>
</dbReference>
<evidence type="ECO:0000256" key="4">
    <source>
        <dbReference type="ARBA" id="ARBA00022989"/>
    </source>
</evidence>
<keyword evidence="5 6" id="KW-0472">Membrane</keyword>
<dbReference type="AlphaFoldDB" id="A0A3M6EWX6"/>
<feature type="transmembrane region" description="Helical" evidence="6">
    <location>
        <begin position="29"/>
        <end position="47"/>
    </location>
</feature>
<dbReference type="GO" id="GO:0005886">
    <property type="term" value="C:plasma membrane"/>
    <property type="evidence" value="ECO:0007669"/>
    <property type="project" value="UniProtKB-SubCell"/>
</dbReference>
<reference evidence="8 9" key="1">
    <citation type="submission" date="2018-08" db="EMBL/GenBank/DDBJ databases">
        <title>Recombination of ecologically and evolutionarily significant loci maintains genetic cohesion in the Pseudomonas syringae species complex.</title>
        <authorList>
            <person name="Dillon M."/>
            <person name="Thakur S."/>
            <person name="Almeida R.N.D."/>
            <person name="Weir B.S."/>
            <person name="Guttman D.S."/>
        </authorList>
    </citation>
    <scope>NUCLEOTIDE SEQUENCE [LARGE SCALE GENOMIC DNA]</scope>
    <source>
        <strain evidence="8 9">ICMP 7496</strain>
    </source>
</reference>
<organism evidence="8 9">
    <name type="scientific">Pseudomonas caricapapayae</name>
    <dbReference type="NCBI Taxonomy" id="46678"/>
    <lineage>
        <taxon>Bacteria</taxon>
        <taxon>Pseudomonadati</taxon>
        <taxon>Pseudomonadota</taxon>
        <taxon>Gammaproteobacteria</taxon>
        <taxon>Pseudomonadales</taxon>
        <taxon>Pseudomonadaceae</taxon>
        <taxon>Pseudomonas</taxon>
    </lineage>
</organism>